<dbReference type="SMART" id="SM00855">
    <property type="entry name" value="PGAM"/>
    <property type="match status" value="1"/>
</dbReference>
<evidence type="ECO:0000313" key="1">
    <source>
        <dbReference type="EMBL" id="HJC25422.1"/>
    </source>
</evidence>
<dbReference type="CDD" id="cd07067">
    <property type="entry name" value="HP_PGM_like"/>
    <property type="match status" value="1"/>
</dbReference>
<dbReference type="EMBL" id="DWWS01000065">
    <property type="protein sequence ID" value="HJC25422.1"/>
    <property type="molecule type" value="Genomic_DNA"/>
</dbReference>
<reference evidence="1" key="1">
    <citation type="journal article" date="2021" name="PeerJ">
        <title>Extensive microbial diversity within the chicken gut microbiome revealed by metagenomics and culture.</title>
        <authorList>
            <person name="Gilroy R."/>
            <person name="Ravi A."/>
            <person name="Getino M."/>
            <person name="Pursley I."/>
            <person name="Horton D.L."/>
            <person name="Alikhan N.F."/>
            <person name="Baker D."/>
            <person name="Gharbi K."/>
            <person name="Hall N."/>
            <person name="Watson M."/>
            <person name="Adriaenssens E.M."/>
            <person name="Foster-Nyarko E."/>
            <person name="Jarju S."/>
            <person name="Secka A."/>
            <person name="Antonio M."/>
            <person name="Oren A."/>
            <person name="Chaudhuri R.R."/>
            <person name="La Ragione R."/>
            <person name="Hildebrand F."/>
            <person name="Pallen M.J."/>
        </authorList>
    </citation>
    <scope>NUCLEOTIDE SEQUENCE</scope>
    <source>
        <strain evidence="1">USAMLcec2-132</strain>
    </source>
</reference>
<comment type="caution">
    <text evidence="1">The sequence shown here is derived from an EMBL/GenBank/DDBJ whole genome shotgun (WGS) entry which is preliminary data.</text>
</comment>
<evidence type="ECO:0000313" key="2">
    <source>
        <dbReference type="Proteomes" id="UP000823891"/>
    </source>
</evidence>
<dbReference type="PANTHER" id="PTHR48100">
    <property type="entry name" value="BROAD-SPECIFICITY PHOSPHATASE YOR283W-RELATED"/>
    <property type="match status" value="1"/>
</dbReference>
<name>A0A9D2NJ88_9FIRM</name>
<reference evidence="1" key="2">
    <citation type="submission" date="2021-04" db="EMBL/GenBank/DDBJ databases">
        <authorList>
            <person name="Gilroy R."/>
        </authorList>
    </citation>
    <scope>NUCLEOTIDE SEQUENCE</scope>
    <source>
        <strain evidence="1">USAMLcec2-132</strain>
    </source>
</reference>
<dbReference type="GO" id="GO:0005737">
    <property type="term" value="C:cytoplasm"/>
    <property type="evidence" value="ECO:0007669"/>
    <property type="project" value="TreeGrafter"/>
</dbReference>
<protein>
    <submittedName>
        <fullName evidence="1">Histidine phosphatase family protein</fullName>
    </submittedName>
</protein>
<gene>
    <name evidence="1" type="ORF">H9761_17270</name>
</gene>
<dbReference type="InterPro" id="IPR029033">
    <property type="entry name" value="His_PPase_superfam"/>
</dbReference>
<dbReference type="SUPFAM" id="SSF53254">
    <property type="entry name" value="Phosphoglycerate mutase-like"/>
    <property type="match status" value="1"/>
</dbReference>
<dbReference type="InterPro" id="IPR013078">
    <property type="entry name" value="His_Pase_superF_clade-1"/>
</dbReference>
<dbReference type="GO" id="GO:0016791">
    <property type="term" value="F:phosphatase activity"/>
    <property type="evidence" value="ECO:0007669"/>
    <property type="project" value="TreeGrafter"/>
</dbReference>
<dbReference type="PANTHER" id="PTHR48100:SF59">
    <property type="entry name" value="ADENOSYLCOBALAMIN_ALPHA-RIBAZOLE PHOSPHATASE"/>
    <property type="match status" value="1"/>
</dbReference>
<dbReference type="Pfam" id="PF00300">
    <property type="entry name" value="His_Phos_1"/>
    <property type="match status" value="1"/>
</dbReference>
<dbReference type="Proteomes" id="UP000823891">
    <property type="component" value="Unassembled WGS sequence"/>
</dbReference>
<organism evidence="1 2">
    <name type="scientific">Candidatus Eisenbergiella merdavium</name>
    <dbReference type="NCBI Taxonomy" id="2838551"/>
    <lineage>
        <taxon>Bacteria</taxon>
        <taxon>Bacillati</taxon>
        <taxon>Bacillota</taxon>
        <taxon>Clostridia</taxon>
        <taxon>Lachnospirales</taxon>
        <taxon>Lachnospiraceae</taxon>
        <taxon>Eisenbergiella</taxon>
    </lineage>
</organism>
<dbReference type="InterPro" id="IPR050275">
    <property type="entry name" value="PGM_Phosphatase"/>
</dbReference>
<dbReference type="AlphaFoldDB" id="A0A9D2NJ88"/>
<dbReference type="Gene3D" id="3.40.50.1240">
    <property type="entry name" value="Phosphoglycerate mutase-like"/>
    <property type="match status" value="1"/>
</dbReference>
<proteinExistence type="predicted"/>
<sequence>MALFYLVRHGKTDYSERNQKIYQGFGVNLSPLSAEGVIEIRNTARDERLRGADLILSSPYTRAVQTAAILSRELQADLIIETDLHEWMANKHYVYEDDERAEKNYREFAENNGVYPAGQDPDWEDTAAIRRRVLPVLDKYRHHAKVIVACHGMLIQSLCGCHPQNGEIVEFEY</sequence>
<accession>A0A9D2NJ88</accession>